<name>A0A9X1CSY6_NEIEL</name>
<dbReference type="SMART" id="SM00530">
    <property type="entry name" value="HTH_XRE"/>
    <property type="match status" value="1"/>
</dbReference>
<evidence type="ECO:0000313" key="4">
    <source>
        <dbReference type="Proteomes" id="UP000708805"/>
    </source>
</evidence>
<evidence type="ECO:0000256" key="1">
    <source>
        <dbReference type="ARBA" id="ARBA00023125"/>
    </source>
</evidence>
<proteinExistence type="predicted"/>
<dbReference type="AlphaFoldDB" id="A0A9X1CSY6"/>
<protein>
    <submittedName>
        <fullName evidence="3">Helix-turn-helix transcriptional regulator</fullName>
    </submittedName>
</protein>
<feature type="domain" description="HTH cro/C1-type" evidence="2">
    <location>
        <begin position="3"/>
        <end position="53"/>
    </location>
</feature>
<sequence>MKRKEIGLTQEQLAFESDLQRVYISILELGQQQPSLSTILKLAKGLNCPAAELIEAVEDKINQY</sequence>
<comment type="caution">
    <text evidence="3">The sequence shown here is derived from an EMBL/GenBank/DDBJ whole genome shotgun (WGS) entry which is preliminary data.</text>
</comment>
<evidence type="ECO:0000259" key="2">
    <source>
        <dbReference type="PROSITE" id="PS50943"/>
    </source>
</evidence>
<dbReference type="InterPro" id="IPR010982">
    <property type="entry name" value="Lambda_DNA-bd_dom_sf"/>
</dbReference>
<organism evidence="3 4">
    <name type="scientific">Neisseria elongata subsp. nitroreducens</name>
    <dbReference type="NCBI Taxonomy" id="90367"/>
    <lineage>
        <taxon>Bacteria</taxon>
        <taxon>Pseudomonadati</taxon>
        <taxon>Pseudomonadota</taxon>
        <taxon>Betaproteobacteria</taxon>
        <taxon>Neisseriales</taxon>
        <taxon>Neisseriaceae</taxon>
        <taxon>Neisseria</taxon>
    </lineage>
</organism>
<dbReference type="SUPFAM" id="SSF47413">
    <property type="entry name" value="lambda repressor-like DNA-binding domains"/>
    <property type="match status" value="1"/>
</dbReference>
<dbReference type="CDD" id="cd00093">
    <property type="entry name" value="HTH_XRE"/>
    <property type="match status" value="1"/>
</dbReference>
<dbReference type="PROSITE" id="PS50943">
    <property type="entry name" value="HTH_CROC1"/>
    <property type="match status" value="1"/>
</dbReference>
<dbReference type="PANTHER" id="PTHR46797:SF1">
    <property type="entry name" value="METHYLPHOSPHONATE SYNTHASE"/>
    <property type="match status" value="1"/>
</dbReference>
<reference evidence="3" key="1">
    <citation type="submission" date="2021-04" db="EMBL/GenBank/DDBJ databases">
        <title>Genomic characterization of endocarditis-associated Neisseria elongata subsp. nitroreducens.</title>
        <authorList>
            <person name="Schorner M."/>
            <person name="Passarelli-Araujo H."/>
            <person name="Scheffer M."/>
            <person name="Barazzetti F."/>
            <person name="Martins J."/>
            <person name="Machado H."/>
            <person name="Palmeiro J."/>
            <person name="Bazzo M."/>
        </authorList>
    </citation>
    <scope>NUCLEOTIDE SEQUENCE</scope>
    <source>
        <strain evidence="3">Nel_M001</strain>
    </source>
</reference>
<dbReference type="EMBL" id="JAGJWT010000006">
    <property type="protein sequence ID" value="MBS9340772.1"/>
    <property type="molecule type" value="Genomic_DNA"/>
</dbReference>
<gene>
    <name evidence="3" type="ORF">J8641_08155</name>
</gene>
<dbReference type="PANTHER" id="PTHR46797">
    <property type="entry name" value="HTH-TYPE TRANSCRIPTIONAL REGULATOR"/>
    <property type="match status" value="1"/>
</dbReference>
<dbReference type="Gene3D" id="1.10.260.40">
    <property type="entry name" value="lambda repressor-like DNA-binding domains"/>
    <property type="match status" value="1"/>
</dbReference>
<dbReference type="GO" id="GO:0003677">
    <property type="term" value="F:DNA binding"/>
    <property type="evidence" value="ECO:0007669"/>
    <property type="project" value="UniProtKB-KW"/>
</dbReference>
<dbReference type="InterPro" id="IPR001387">
    <property type="entry name" value="Cro/C1-type_HTH"/>
</dbReference>
<dbReference type="Pfam" id="PF01381">
    <property type="entry name" value="HTH_3"/>
    <property type="match status" value="1"/>
</dbReference>
<dbReference type="GO" id="GO:0005829">
    <property type="term" value="C:cytosol"/>
    <property type="evidence" value="ECO:0007669"/>
    <property type="project" value="TreeGrafter"/>
</dbReference>
<dbReference type="InterPro" id="IPR050807">
    <property type="entry name" value="TransReg_Diox_bact_type"/>
</dbReference>
<keyword evidence="1" id="KW-0238">DNA-binding</keyword>
<dbReference type="GO" id="GO:0003700">
    <property type="term" value="F:DNA-binding transcription factor activity"/>
    <property type="evidence" value="ECO:0007669"/>
    <property type="project" value="TreeGrafter"/>
</dbReference>
<evidence type="ECO:0000313" key="3">
    <source>
        <dbReference type="EMBL" id="MBS9340772.1"/>
    </source>
</evidence>
<accession>A0A9X1CSY6</accession>
<dbReference type="Proteomes" id="UP000708805">
    <property type="component" value="Unassembled WGS sequence"/>
</dbReference>